<organism evidence="7 8">
    <name type="scientific">Arthrobacter silviterrae</name>
    <dbReference type="NCBI Taxonomy" id="2026658"/>
    <lineage>
        <taxon>Bacteria</taxon>
        <taxon>Bacillati</taxon>
        <taxon>Actinomycetota</taxon>
        <taxon>Actinomycetes</taxon>
        <taxon>Micrococcales</taxon>
        <taxon>Micrococcaceae</taxon>
        <taxon>Arthrobacter</taxon>
    </lineage>
</organism>
<dbReference type="SUPFAM" id="SSF52540">
    <property type="entry name" value="P-loop containing nucleoside triphosphate hydrolases"/>
    <property type="match status" value="1"/>
</dbReference>
<dbReference type="InterPro" id="IPR052156">
    <property type="entry name" value="BCAA_Transport_ATP-bd_LivF"/>
</dbReference>
<reference evidence="7 8" key="1">
    <citation type="submission" date="2020-02" db="EMBL/GenBank/DDBJ databases">
        <title>Genome sequence of the type strain DSM 27180 of Arthrobacter silviterrae.</title>
        <authorList>
            <person name="Gao J."/>
            <person name="Sun J."/>
        </authorList>
    </citation>
    <scope>NUCLEOTIDE SEQUENCE [LARGE SCALE GENOMIC DNA]</scope>
    <source>
        <strain evidence="7 8">DSM 27180</strain>
    </source>
</reference>
<dbReference type="PANTHER" id="PTHR43820:SF4">
    <property type="entry name" value="HIGH-AFFINITY BRANCHED-CHAIN AMINO ACID TRANSPORT ATP-BINDING PROTEIN LIVF"/>
    <property type="match status" value="1"/>
</dbReference>
<evidence type="ECO:0000256" key="4">
    <source>
        <dbReference type="ARBA" id="ARBA00022840"/>
    </source>
</evidence>
<sequence>MAMLEFENVEVFYGKIQALRGIDVRVEEGEIVALLGNNGAGKTTTLSAASAIVKAHAGKISFDGKDITRAKPWEVVAAGLIHVPEGRRIFSTLSVLENLQLGGYLVKDSATVQKRLKDVFELLPLLAERRSQQGGTLSGGEQQMLAIGRALIAGPRMLMLDEPSMGLAPLIVAQVMDVIREVNANGTTVLLVEQNARAALKITSRGYVIENGVTTMTGTGAELMADSRIVEAYLGA</sequence>
<keyword evidence="4 7" id="KW-0067">ATP-binding</keyword>
<evidence type="ECO:0000313" key="8">
    <source>
        <dbReference type="Proteomes" id="UP000479226"/>
    </source>
</evidence>
<feature type="domain" description="ABC transporter" evidence="6">
    <location>
        <begin position="4"/>
        <end position="236"/>
    </location>
</feature>
<dbReference type="PANTHER" id="PTHR43820">
    <property type="entry name" value="HIGH-AFFINITY BRANCHED-CHAIN AMINO ACID TRANSPORT ATP-BINDING PROTEIN LIVF"/>
    <property type="match status" value="1"/>
</dbReference>
<dbReference type="Gene3D" id="3.40.50.300">
    <property type="entry name" value="P-loop containing nucleotide triphosphate hydrolases"/>
    <property type="match status" value="1"/>
</dbReference>
<dbReference type="EMBL" id="JAAKZI010000037">
    <property type="protein sequence ID" value="NGN85105.1"/>
    <property type="molecule type" value="Genomic_DNA"/>
</dbReference>
<dbReference type="Proteomes" id="UP000479226">
    <property type="component" value="Unassembled WGS sequence"/>
</dbReference>
<dbReference type="InterPro" id="IPR017871">
    <property type="entry name" value="ABC_transporter-like_CS"/>
</dbReference>
<keyword evidence="5" id="KW-0029">Amino-acid transport</keyword>
<keyword evidence="3" id="KW-0547">Nucleotide-binding</keyword>
<dbReference type="CDD" id="cd03224">
    <property type="entry name" value="ABC_TM1139_LivF_branched"/>
    <property type="match status" value="1"/>
</dbReference>
<evidence type="ECO:0000259" key="6">
    <source>
        <dbReference type="PROSITE" id="PS50893"/>
    </source>
</evidence>
<dbReference type="Pfam" id="PF00005">
    <property type="entry name" value="ABC_tran"/>
    <property type="match status" value="1"/>
</dbReference>
<comment type="similarity">
    <text evidence="1">Belongs to the ABC transporter superfamily.</text>
</comment>
<evidence type="ECO:0000256" key="2">
    <source>
        <dbReference type="ARBA" id="ARBA00022448"/>
    </source>
</evidence>
<gene>
    <name evidence="7" type="ORF">G6N77_16800</name>
</gene>
<evidence type="ECO:0000256" key="3">
    <source>
        <dbReference type="ARBA" id="ARBA00022741"/>
    </source>
</evidence>
<protein>
    <submittedName>
        <fullName evidence="7">ABC transporter ATP-binding protein</fullName>
    </submittedName>
</protein>
<evidence type="ECO:0000256" key="5">
    <source>
        <dbReference type="ARBA" id="ARBA00022970"/>
    </source>
</evidence>
<evidence type="ECO:0000313" key="7">
    <source>
        <dbReference type="EMBL" id="NGN85105.1"/>
    </source>
</evidence>
<dbReference type="GO" id="GO:0005524">
    <property type="term" value="F:ATP binding"/>
    <property type="evidence" value="ECO:0007669"/>
    <property type="project" value="UniProtKB-KW"/>
</dbReference>
<keyword evidence="8" id="KW-1185">Reference proteome</keyword>
<comment type="caution">
    <text evidence="7">The sequence shown here is derived from an EMBL/GenBank/DDBJ whole genome shotgun (WGS) entry which is preliminary data.</text>
</comment>
<dbReference type="InterPro" id="IPR003439">
    <property type="entry name" value="ABC_transporter-like_ATP-bd"/>
</dbReference>
<name>A0ABX0DI39_9MICC</name>
<dbReference type="PROSITE" id="PS00211">
    <property type="entry name" value="ABC_TRANSPORTER_1"/>
    <property type="match status" value="1"/>
</dbReference>
<keyword evidence="2" id="KW-0813">Transport</keyword>
<dbReference type="InterPro" id="IPR027417">
    <property type="entry name" value="P-loop_NTPase"/>
</dbReference>
<dbReference type="InterPro" id="IPR003593">
    <property type="entry name" value="AAA+_ATPase"/>
</dbReference>
<accession>A0ABX0DI39</accession>
<proteinExistence type="inferred from homology"/>
<dbReference type="SMART" id="SM00382">
    <property type="entry name" value="AAA"/>
    <property type="match status" value="1"/>
</dbReference>
<evidence type="ECO:0000256" key="1">
    <source>
        <dbReference type="ARBA" id="ARBA00005417"/>
    </source>
</evidence>
<dbReference type="PROSITE" id="PS50893">
    <property type="entry name" value="ABC_TRANSPORTER_2"/>
    <property type="match status" value="1"/>
</dbReference>